<dbReference type="SUPFAM" id="SSF51735">
    <property type="entry name" value="NAD(P)-binding Rossmann-fold domains"/>
    <property type="match status" value="1"/>
</dbReference>
<dbReference type="PROSITE" id="PS00061">
    <property type="entry name" value="ADH_SHORT"/>
    <property type="match status" value="1"/>
</dbReference>
<name>A0A5C6GEH7_METRR</name>
<keyword evidence="4" id="KW-0560">Oxidoreductase</keyword>
<keyword evidence="3" id="KW-0521">NADP</keyword>
<comment type="function">
    <text evidence="5">Hydroxynaphthalene reductase-like protein; part of the Pks2 gene cluster that mediates the formation of infectious structures (appressoria), enabling these fungi to kill insects faster. The product of the Pks2 gene cluster is different from the one of Pks1 and has still not been identified.</text>
</comment>
<evidence type="ECO:0000256" key="5">
    <source>
        <dbReference type="ARBA" id="ARBA00046017"/>
    </source>
</evidence>
<dbReference type="InterPro" id="IPR020904">
    <property type="entry name" value="Sc_DH/Rdtase_CS"/>
</dbReference>
<dbReference type="PANTHER" id="PTHR43180">
    <property type="entry name" value="3-OXOACYL-(ACYL-CARRIER-PROTEIN) REDUCTASE (AFU_ORTHOLOGUE AFUA_6G11210)"/>
    <property type="match status" value="1"/>
</dbReference>
<dbReference type="Proteomes" id="UP000317257">
    <property type="component" value="Unassembled WGS sequence"/>
</dbReference>
<sequence>MSAMSPWSITKIIQQSPPIDLTKSYDPSTLRDKTVVITGGANGLGSHMVRRWASHGAHIIVGDIDSPSGESLVAQLRALHPLSTFAYVPCDVTSWDDQTALFESAIRLSPNHRIDIVVPNAGILQAPEAYTFENPSLVNGKLPKPPTTTIDVNITGVVYTTHLALHHFPRDPDTTSCLLLIGSIASVAPLAGQTHYTMSKHAVCGLFRSLRMTSFMQSGRLRVNMLAPYLVEQSRMLPVAADIAFLAGTAGGATVPDVVEAATRLVADESISGRSLAVGPPLKSAAEGEVPVVANEGDGRGRAAWELYAHDYEEVCAFTYRYIHMMNRVTQLRGAFSFLLDIILKLFRR</sequence>
<dbReference type="InterPro" id="IPR036291">
    <property type="entry name" value="NAD(P)-bd_dom_sf"/>
</dbReference>
<evidence type="ECO:0000256" key="4">
    <source>
        <dbReference type="ARBA" id="ARBA00023002"/>
    </source>
</evidence>
<evidence type="ECO:0000256" key="1">
    <source>
        <dbReference type="ARBA" id="ARBA00006484"/>
    </source>
</evidence>
<proteinExistence type="inferred from homology"/>
<dbReference type="InterPro" id="IPR002347">
    <property type="entry name" value="SDR_fam"/>
</dbReference>
<reference evidence="7" key="1">
    <citation type="submission" date="2018-12" db="EMBL/GenBank/DDBJ databases">
        <title>The complete genome of Metarhizium rileyi, a key fungal pathogen of Lepidoptera.</title>
        <authorList>
            <person name="Binneck E."/>
            <person name="Lastra C.C.L."/>
            <person name="Sosa-Gomez D.R."/>
        </authorList>
    </citation>
    <scope>NUCLEOTIDE SEQUENCE [LARGE SCALE GENOMIC DNA]</scope>
    <source>
        <strain evidence="7">Cep018-CH2</strain>
    </source>
</reference>
<comment type="similarity">
    <text evidence="1">Belongs to the short-chain dehydrogenases/reductases (SDR) family.</text>
</comment>
<dbReference type="AlphaFoldDB" id="A0A5C6GEH7"/>
<evidence type="ECO:0000256" key="2">
    <source>
        <dbReference type="ARBA" id="ARBA00015194"/>
    </source>
</evidence>
<gene>
    <name evidence="6" type="ORF">ED733_000652</name>
</gene>
<evidence type="ECO:0000313" key="6">
    <source>
        <dbReference type="EMBL" id="TWU74601.1"/>
    </source>
</evidence>
<dbReference type="EMBL" id="SBHS01000010">
    <property type="protein sequence ID" value="TWU74601.1"/>
    <property type="molecule type" value="Genomic_DNA"/>
</dbReference>
<dbReference type="GO" id="GO:0016491">
    <property type="term" value="F:oxidoreductase activity"/>
    <property type="evidence" value="ECO:0007669"/>
    <property type="project" value="UniProtKB-KW"/>
</dbReference>
<dbReference type="Pfam" id="PF00106">
    <property type="entry name" value="adh_short"/>
    <property type="match status" value="1"/>
</dbReference>
<comment type="caution">
    <text evidence="6">The sequence shown here is derived from an EMBL/GenBank/DDBJ whole genome shotgun (WGS) entry which is preliminary data.</text>
</comment>
<evidence type="ECO:0000313" key="7">
    <source>
        <dbReference type="Proteomes" id="UP000317257"/>
    </source>
</evidence>
<organism evidence="6 7">
    <name type="scientific">Metarhizium rileyi (strain RCEF 4871)</name>
    <name type="common">Nomuraea rileyi</name>
    <dbReference type="NCBI Taxonomy" id="1649241"/>
    <lineage>
        <taxon>Eukaryota</taxon>
        <taxon>Fungi</taxon>
        <taxon>Dikarya</taxon>
        <taxon>Ascomycota</taxon>
        <taxon>Pezizomycotina</taxon>
        <taxon>Sordariomycetes</taxon>
        <taxon>Hypocreomycetidae</taxon>
        <taxon>Hypocreales</taxon>
        <taxon>Clavicipitaceae</taxon>
        <taxon>Metarhizium</taxon>
    </lineage>
</organism>
<accession>A0A5C6GEH7</accession>
<dbReference type="Gene3D" id="3.40.50.720">
    <property type="entry name" value="NAD(P)-binding Rossmann-like Domain"/>
    <property type="match status" value="1"/>
</dbReference>
<dbReference type="PRINTS" id="PR00081">
    <property type="entry name" value="GDHRDH"/>
</dbReference>
<dbReference type="PANTHER" id="PTHR43180:SF16">
    <property type="entry name" value="BACILYSIN BIOSYNTHESIS OXIDOREDUCTASE BACC"/>
    <property type="match status" value="1"/>
</dbReference>
<evidence type="ECO:0000256" key="3">
    <source>
        <dbReference type="ARBA" id="ARBA00022857"/>
    </source>
</evidence>
<protein>
    <recommendedName>
        <fullName evidence="2">Hydroxynaphthalene reductase-like protein Arp2</fullName>
    </recommendedName>
</protein>